<evidence type="ECO:0000256" key="12">
    <source>
        <dbReference type="ARBA" id="ARBA00023018"/>
    </source>
</evidence>
<comment type="similarity">
    <text evidence="8">Belongs to the TMEM134/TMEM230 family.</text>
</comment>
<keyword evidence="12" id="KW-0770">Synapse</keyword>
<evidence type="ECO:0000256" key="8">
    <source>
        <dbReference type="ARBA" id="ARBA00007743"/>
    </source>
</evidence>
<evidence type="ECO:0000256" key="2">
    <source>
        <dbReference type="ARBA" id="ARBA00004172"/>
    </source>
</evidence>
<dbReference type="AlphaFoldDB" id="A0A5B8MIM7"/>
<protein>
    <recommendedName>
        <fullName evidence="17">Transmembrane protein 230</fullName>
    </recommendedName>
</protein>
<evidence type="ECO:0000256" key="6">
    <source>
        <dbReference type="ARBA" id="ARBA00004601"/>
    </source>
</evidence>
<evidence type="ECO:0000256" key="18">
    <source>
        <dbReference type="SAM" id="Phobius"/>
    </source>
</evidence>
<evidence type="ECO:0000256" key="13">
    <source>
        <dbReference type="ARBA" id="ARBA00023034"/>
    </source>
</evidence>
<dbReference type="GO" id="GO:0005770">
    <property type="term" value="C:late endosome"/>
    <property type="evidence" value="ECO:0007669"/>
    <property type="project" value="UniProtKB-SubCell"/>
</dbReference>
<evidence type="ECO:0000256" key="5">
    <source>
        <dbReference type="ARBA" id="ARBA00004419"/>
    </source>
</evidence>
<comment type="subcellular location">
    <subcellularLocation>
        <location evidence="5">Cytoplasmic vesicle</location>
        <location evidence="5">Autophagosome</location>
    </subcellularLocation>
    <subcellularLocation>
        <location evidence="3">Cytoplasmic vesicle</location>
        <location evidence="3">Secretory vesicle</location>
        <location evidence="3">Synaptic vesicle</location>
    </subcellularLocation>
    <subcellularLocation>
        <location evidence="4">Early endosome</location>
    </subcellularLocation>
    <subcellularLocation>
        <location evidence="6">Golgi apparatus</location>
        <location evidence="6">trans-Golgi network</location>
    </subcellularLocation>
    <subcellularLocation>
        <location evidence="7">Late endosome</location>
    </subcellularLocation>
    <subcellularLocation>
        <location evidence="1">Membrane</location>
        <topology evidence="1">Multi-pass membrane protein</topology>
    </subcellularLocation>
    <subcellularLocation>
        <location evidence="2">Recycling endosome</location>
    </subcellularLocation>
</comment>
<evidence type="ECO:0000256" key="17">
    <source>
        <dbReference type="ARBA" id="ARBA00024088"/>
    </source>
</evidence>
<dbReference type="GO" id="GO:0016020">
    <property type="term" value="C:membrane"/>
    <property type="evidence" value="ECO:0007669"/>
    <property type="project" value="UniProtKB-SubCell"/>
</dbReference>
<dbReference type="OrthoDB" id="5597044at2759"/>
<evidence type="ECO:0000313" key="20">
    <source>
        <dbReference type="Proteomes" id="UP000316726"/>
    </source>
</evidence>
<evidence type="ECO:0000256" key="15">
    <source>
        <dbReference type="ARBA" id="ARBA00023329"/>
    </source>
</evidence>
<dbReference type="InterPro" id="IPR008590">
    <property type="entry name" value="TMEM_230/134"/>
</dbReference>
<keyword evidence="10" id="KW-0967">Endosome</keyword>
<organism evidence="19 20">
    <name type="scientific">Chloropicon primus</name>
    <dbReference type="NCBI Taxonomy" id="1764295"/>
    <lineage>
        <taxon>Eukaryota</taxon>
        <taxon>Viridiplantae</taxon>
        <taxon>Chlorophyta</taxon>
        <taxon>Chloropicophyceae</taxon>
        <taxon>Chloropicales</taxon>
        <taxon>Chloropicaceae</taxon>
        <taxon>Chloropicon</taxon>
    </lineage>
</organism>
<evidence type="ECO:0000256" key="10">
    <source>
        <dbReference type="ARBA" id="ARBA00022753"/>
    </source>
</evidence>
<name>A0A5B8MIM7_9CHLO</name>
<comment type="function">
    <text evidence="16">Involved in trafficking and recycling of synaptic vesicles.</text>
</comment>
<evidence type="ECO:0000256" key="11">
    <source>
        <dbReference type="ARBA" id="ARBA00022989"/>
    </source>
</evidence>
<keyword evidence="9 18" id="KW-0812">Transmembrane</keyword>
<feature type="transmembrane region" description="Helical" evidence="18">
    <location>
        <begin position="76"/>
        <end position="96"/>
    </location>
</feature>
<accession>A0A5B8MIM7</accession>
<sequence length="117" mass="13624">MDEDMKDVVLESKLNSSRRPSLETLNEPTLLQREVVFEKPLRHYYKQILLSFWLLFFGLGLLVTGFVLLLKDERQSHWLGSLVLGAILVIPGAYHSRIVYLSVRKKQGYSFSHLSRF</sequence>
<keyword evidence="13" id="KW-0333">Golgi apparatus</keyword>
<gene>
    <name evidence="19" type="ORF">A3770_04p28540</name>
</gene>
<evidence type="ECO:0000313" key="19">
    <source>
        <dbReference type="EMBL" id="QDZ20336.1"/>
    </source>
</evidence>
<evidence type="ECO:0000256" key="16">
    <source>
        <dbReference type="ARBA" id="ARBA00024003"/>
    </source>
</evidence>
<keyword evidence="15" id="KW-0968">Cytoplasmic vesicle</keyword>
<dbReference type="PANTHER" id="PTHR15664">
    <property type="entry name" value="C20ORF30 PROTEIN"/>
    <property type="match status" value="1"/>
</dbReference>
<dbReference type="Proteomes" id="UP000316726">
    <property type="component" value="Chromosome 4"/>
</dbReference>
<dbReference type="EMBL" id="CP031037">
    <property type="protein sequence ID" value="QDZ20336.1"/>
    <property type="molecule type" value="Genomic_DNA"/>
</dbReference>
<dbReference type="InterPro" id="IPR044234">
    <property type="entry name" value="TMEM230"/>
</dbReference>
<evidence type="ECO:0000256" key="9">
    <source>
        <dbReference type="ARBA" id="ARBA00022692"/>
    </source>
</evidence>
<dbReference type="Pfam" id="PF05915">
    <property type="entry name" value="TMEM_230_134"/>
    <property type="match status" value="1"/>
</dbReference>
<keyword evidence="14 18" id="KW-0472">Membrane</keyword>
<reference evidence="19 20" key="1">
    <citation type="submission" date="2018-07" db="EMBL/GenBank/DDBJ databases">
        <title>The complete nuclear genome of the prasinophyte Chloropicon primus (CCMP1205).</title>
        <authorList>
            <person name="Pombert J.-F."/>
            <person name="Otis C."/>
            <person name="Turmel M."/>
            <person name="Lemieux C."/>
        </authorList>
    </citation>
    <scope>NUCLEOTIDE SEQUENCE [LARGE SCALE GENOMIC DNA]</scope>
    <source>
        <strain evidence="19 20">CCMP1205</strain>
    </source>
</reference>
<proteinExistence type="inferred from homology"/>
<evidence type="ECO:0000256" key="3">
    <source>
        <dbReference type="ARBA" id="ARBA00004234"/>
    </source>
</evidence>
<evidence type="ECO:0000256" key="4">
    <source>
        <dbReference type="ARBA" id="ARBA00004412"/>
    </source>
</evidence>
<keyword evidence="11 18" id="KW-1133">Transmembrane helix</keyword>
<dbReference type="PANTHER" id="PTHR15664:SF6">
    <property type="entry name" value="TRANSMEMBRANE PROTEIN 230"/>
    <property type="match status" value="1"/>
</dbReference>
<dbReference type="GO" id="GO:0055037">
    <property type="term" value="C:recycling endosome"/>
    <property type="evidence" value="ECO:0007669"/>
    <property type="project" value="UniProtKB-SubCell"/>
</dbReference>
<feature type="transmembrane region" description="Helical" evidence="18">
    <location>
        <begin position="48"/>
        <end position="70"/>
    </location>
</feature>
<dbReference type="GO" id="GO:0005794">
    <property type="term" value="C:Golgi apparatus"/>
    <property type="evidence" value="ECO:0007669"/>
    <property type="project" value="UniProtKB-SubCell"/>
</dbReference>
<evidence type="ECO:0000256" key="14">
    <source>
        <dbReference type="ARBA" id="ARBA00023136"/>
    </source>
</evidence>
<evidence type="ECO:0000256" key="7">
    <source>
        <dbReference type="ARBA" id="ARBA00004603"/>
    </source>
</evidence>
<evidence type="ECO:0000256" key="1">
    <source>
        <dbReference type="ARBA" id="ARBA00004141"/>
    </source>
</evidence>
<keyword evidence="20" id="KW-1185">Reference proteome</keyword>
<dbReference type="GO" id="GO:0005776">
    <property type="term" value="C:autophagosome"/>
    <property type="evidence" value="ECO:0007669"/>
    <property type="project" value="UniProtKB-SubCell"/>
</dbReference>
<dbReference type="GO" id="GO:0005769">
    <property type="term" value="C:early endosome"/>
    <property type="evidence" value="ECO:0007669"/>
    <property type="project" value="UniProtKB-SubCell"/>
</dbReference>